<name>A0A0E9R5E6_ANGAN</name>
<protein>
    <submittedName>
        <fullName evidence="1">Uncharacterized protein</fullName>
    </submittedName>
</protein>
<dbReference type="AlphaFoldDB" id="A0A0E9R5E6"/>
<evidence type="ECO:0000313" key="1">
    <source>
        <dbReference type="EMBL" id="JAH24366.1"/>
    </source>
</evidence>
<organism evidence="1">
    <name type="scientific">Anguilla anguilla</name>
    <name type="common">European freshwater eel</name>
    <name type="synonym">Muraena anguilla</name>
    <dbReference type="NCBI Taxonomy" id="7936"/>
    <lineage>
        <taxon>Eukaryota</taxon>
        <taxon>Metazoa</taxon>
        <taxon>Chordata</taxon>
        <taxon>Craniata</taxon>
        <taxon>Vertebrata</taxon>
        <taxon>Euteleostomi</taxon>
        <taxon>Actinopterygii</taxon>
        <taxon>Neopterygii</taxon>
        <taxon>Teleostei</taxon>
        <taxon>Anguilliformes</taxon>
        <taxon>Anguillidae</taxon>
        <taxon>Anguilla</taxon>
    </lineage>
</organism>
<accession>A0A0E9R5E6</accession>
<dbReference type="EMBL" id="GBXM01084211">
    <property type="protein sequence ID" value="JAH24366.1"/>
    <property type="molecule type" value="Transcribed_RNA"/>
</dbReference>
<reference evidence="1" key="1">
    <citation type="submission" date="2014-11" db="EMBL/GenBank/DDBJ databases">
        <authorList>
            <person name="Amaro Gonzalez C."/>
        </authorList>
    </citation>
    <scope>NUCLEOTIDE SEQUENCE</scope>
</reference>
<proteinExistence type="predicted"/>
<reference evidence="1" key="2">
    <citation type="journal article" date="2015" name="Fish Shellfish Immunol.">
        <title>Early steps in the European eel (Anguilla anguilla)-Vibrio vulnificus interaction in the gills: Role of the RtxA13 toxin.</title>
        <authorList>
            <person name="Callol A."/>
            <person name="Pajuelo D."/>
            <person name="Ebbesson L."/>
            <person name="Teles M."/>
            <person name="MacKenzie S."/>
            <person name="Amaro C."/>
        </authorList>
    </citation>
    <scope>NUCLEOTIDE SEQUENCE</scope>
</reference>
<sequence>MTLRDQPDTMLTPPLSTELNKYIHIKNYKIAHRKIYTVAMDKYTQNK</sequence>